<organism evidence="1 2">
    <name type="scientific">Araneus ventricosus</name>
    <name type="common">Orbweaver spider</name>
    <name type="synonym">Epeira ventricosa</name>
    <dbReference type="NCBI Taxonomy" id="182803"/>
    <lineage>
        <taxon>Eukaryota</taxon>
        <taxon>Metazoa</taxon>
        <taxon>Ecdysozoa</taxon>
        <taxon>Arthropoda</taxon>
        <taxon>Chelicerata</taxon>
        <taxon>Arachnida</taxon>
        <taxon>Araneae</taxon>
        <taxon>Araneomorphae</taxon>
        <taxon>Entelegynae</taxon>
        <taxon>Araneoidea</taxon>
        <taxon>Araneidae</taxon>
        <taxon>Araneus</taxon>
    </lineage>
</organism>
<dbReference type="EMBL" id="BGPR01010657">
    <property type="protein sequence ID" value="GBN47321.1"/>
    <property type="molecule type" value="Genomic_DNA"/>
</dbReference>
<dbReference type="PANTHER" id="PTHR45913">
    <property type="entry name" value="EPM2A-INTERACTING PROTEIN 1"/>
    <property type="match status" value="1"/>
</dbReference>
<comment type="caution">
    <text evidence="1">The sequence shown here is derived from an EMBL/GenBank/DDBJ whole genome shotgun (WGS) entry which is preliminary data.</text>
</comment>
<keyword evidence="2" id="KW-1185">Reference proteome</keyword>
<dbReference type="OrthoDB" id="6417149at2759"/>
<name>A0A4Y2P7Q6_ARAVE</name>
<reference evidence="1 2" key="1">
    <citation type="journal article" date="2019" name="Sci. Rep.">
        <title>Orb-weaving spider Araneus ventricosus genome elucidates the spidroin gene catalogue.</title>
        <authorList>
            <person name="Kono N."/>
            <person name="Nakamura H."/>
            <person name="Ohtoshi R."/>
            <person name="Moran D.A.P."/>
            <person name="Shinohara A."/>
            <person name="Yoshida Y."/>
            <person name="Fujiwara M."/>
            <person name="Mori M."/>
            <person name="Tomita M."/>
            <person name="Arakawa K."/>
        </authorList>
    </citation>
    <scope>NUCLEOTIDE SEQUENCE [LARGE SCALE GENOMIC DNA]</scope>
</reference>
<gene>
    <name evidence="1" type="ORF">AVEN_151547_1</name>
</gene>
<evidence type="ECO:0000313" key="2">
    <source>
        <dbReference type="Proteomes" id="UP000499080"/>
    </source>
</evidence>
<dbReference type="AlphaFoldDB" id="A0A4Y2P7Q6"/>
<sequence>MNDLCHFSRLNSIPSVNEEKLKNYEDGLKKLHFEFECRFQDFSAIQAELDIFTMPFNVNCEAVRSDLQLELIELQSNNHLKQSFLNMPKLGVLQIIIENFHRTLLLSTWKENGPTSKNIFTAAKQAILRGKGKKRVKKFANSPHNSEAVQKLLADRDQFLRNYAQREDDETRIQINKINADIKRSYIDIKRICWEQLCSKLDYKTPNSRLWKLAKALDRELHH</sequence>
<accession>A0A4Y2P7Q6</accession>
<proteinExistence type="predicted"/>
<dbReference type="PANTHER" id="PTHR45913:SF5">
    <property type="entry name" value="GENERAL TRANSCRIPTION FACTOR II-I REPEAT DOMAIN-CONTAINING PROTEIN 2A-LIKE PROTEIN"/>
    <property type="match status" value="1"/>
</dbReference>
<evidence type="ECO:0000313" key="1">
    <source>
        <dbReference type="EMBL" id="GBN47321.1"/>
    </source>
</evidence>
<dbReference type="Proteomes" id="UP000499080">
    <property type="component" value="Unassembled WGS sequence"/>
</dbReference>
<protein>
    <submittedName>
        <fullName evidence="1">Uncharacterized protein</fullName>
    </submittedName>
</protein>